<proteinExistence type="predicted"/>
<protein>
    <submittedName>
        <fullName evidence="2">Uncharacterized protein</fullName>
    </submittedName>
</protein>
<feature type="chain" id="PRO_5002183546" evidence="1">
    <location>
        <begin position="19"/>
        <end position="107"/>
    </location>
</feature>
<name>A0A0C5VRN3_9GAMM</name>
<dbReference type="STRING" id="1445510.YC6258_04012"/>
<keyword evidence="1" id="KW-0732">Signal</keyword>
<gene>
    <name evidence="2" type="ORF">YC6258_04012</name>
</gene>
<sequence length="107" mass="11722">MKKILFCLVLCISFNAAAVEKTPIGKITGYYTGWNHDQVRVTIEGADYTEGNCETKDGYVTEDSDNSGYKTHISALLAAYMAGKPVGLIVEGCLRGRPKIWGVNMEN</sequence>
<accession>A0A0C5VRN3</accession>
<dbReference type="RefSeq" id="WP_044618159.1">
    <property type="nucleotide sequence ID" value="NZ_CP007142.1"/>
</dbReference>
<evidence type="ECO:0000256" key="1">
    <source>
        <dbReference type="SAM" id="SignalP"/>
    </source>
</evidence>
<reference evidence="2 3" key="1">
    <citation type="submission" date="2014-01" db="EMBL/GenBank/DDBJ databases">
        <title>Full genme sequencing of cellulolytic bacterium Gynuella sunshinyii YC6258T gen. nov., sp. nov.</title>
        <authorList>
            <person name="Khan H."/>
            <person name="Chung E.J."/>
            <person name="Chung Y.R."/>
        </authorList>
    </citation>
    <scope>NUCLEOTIDE SEQUENCE [LARGE SCALE GENOMIC DNA]</scope>
    <source>
        <strain evidence="2 3">YC6258</strain>
    </source>
</reference>
<evidence type="ECO:0000313" key="3">
    <source>
        <dbReference type="Proteomes" id="UP000032266"/>
    </source>
</evidence>
<evidence type="ECO:0000313" key="2">
    <source>
        <dbReference type="EMBL" id="AJQ96048.1"/>
    </source>
</evidence>
<dbReference type="OrthoDB" id="7064079at2"/>
<feature type="signal peptide" evidence="1">
    <location>
        <begin position="1"/>
        <end position="18"/>
    </location>
</feature>
<organism evidence="2 3">
    <name type="scientific">Gynuella sunshinyii YC6258</name>
    <dbReference type="NCBI Taxonomy" id="1445510"/>
    <lineage>
        <taxon>Bacteria</taxon>
        <taxon>Pseudomonadati</taxon>
        <taxon>Pseudomonadota</taxon>
        <taxon>Gammaproteobacteria</taxon>
        <taxon>Oceanospirillales</taxon>
        <taxon>Saccharospirillaceae</taxon>
        <taxon>Gynuella</taxon>
    </lineage>
</organism>
<dbReference type="HOGENOM" id="CLU_2206331_0_0_6"/>
<dbReference type="KEGG" id="gsn:YC6258_04012"/>
<dbReference type="EMBL" id="CP007142">
    <property type="protein sequence ID" value="AJQ96048.1"/>
    <property type="molecule type" value="Genomic_DNA"/>
</dbReference>
<keyword evidence="3" id="KW-1185">Reference proteome</keyword>
<dbReference type="AlphaFoldDB" id="A0A0C5VRN3"/>
<dbReference type="Proteomes" id="UP000032266">
    <property type="component" value="Chromosome"/>
</dbReference>